<comment type="caution">
    <text evidence="3">The sequence shown here is derived from an EMBL/GenBank/DDBJ whole genome shotgun (WGS) entry which is preliminary data.</text>
</comment>
<feature type="region of interest" description="Disordered" evidence="1">
    <location>
        <begin position="72"/>
        <end position="91"/>
    </location>
</feature>
<dbReference type="InterPro" id="IPR027383">
    <property type="entry name" value="Znf_put"/>
</dbReference>
<accession>A0A2J7YSD5</accession>
<protein>
    <recommendedName>
        <fullName evidence="2">Putative zinc-finger domain-containing protein</fullName>
    </recommendedName>
</protein>
<dbReference type="EMBL" id="LJIW01000002">
    <property type="protein sequence ID" value="PNG90829.1"/>
    <property type="molecule type" value="Genomic_DNA"/>
</dbReference>
<dbReference type="Pfam" id="PF13490">
    <property type="entry name" value="zf-HC2"/>
    <property type="match status" value="1"/>
</dbReference>
<dbReference type="Proteomes" id="UP000236520">
    <property type="component" value="Unassembled WGS sequence"/>
</dbReference>
<reference evidence="3 4" key="1">
    <citation type="submission" date="2015-09" db="EMBL/GenBank/DDBJ databases">
        <title>Genome sequence, genome mining and natural product profiling of a biocontrol bacterium Streptomyces malaysiensis F913.</title>
        <authorList>
            <person name="Xu Y."/>
            <person name="Wei J."/>
            <person name="Xie J."/>
            <person name="Li T."/>
            <person name="Zhou Z."/>
        </authorList>
    </citation>
    <scope>NUCLEOTIDE SEQUENCE [LARGE SCALE GENOMIC DNA]</scope>
    <source>
        <strain evidence="3 4">F913</strain>
    </source>
</reference>
<sequence length="91" mass="9677">MPALPVPVAAHIGEDGGMLCSRIRTAVSARFDGEELPPGVTMEQLTAHLEGCAACRLWETRARRLDEDVARLRDAGTAPGGEAPGPPRRAF</sequence>
<evidence type="ECO:0000259" key="2">
    <source>
        <dbReference type="Pfam" id="PF13490"/>
    </source>
</evidence>
<name>A0A2J7YSD5_STRMQ</name>
<organism evidence="3 4">
    <name type="scientific">Streptomyces malaysiensis</name>
    <dbReference type="NCBI Taxonomy" id="92644"/>
    <lineage>
        <taxon>Bacteria</taxon>
        <taxon>Bacillati</taxon>
        <taxon>Actinomycetota</taxon>
        <taxon>Actinomycetes</taxon>
        <taxon>Kitasatosporales</taxon>
        <taxon>Streptomycetaceae</taxon>
        <taxon>Streptomyces</taxon>
        <taxon>Streptomyces violaceusniger group</taxon>
    </lineage>
</organism>
<proteinExistence type="predicted"/>
<dbReference type="AlphaFoldDB" id="A0A2J7YSD5"/>
<keyword evidence="4" id="KW-1185">Reference proteome</keyword>
<gene>
    <name evidence="3" type="ORF">SMF913_26294</name>
</gene>
<evidence type="ECO:0000313" key="4">
    <source>
        <dbReference type="Proteomes" id="UP000236520"/>
    </source>
</evidence>
<evidence type="ECO:0000313" key="3">
    <source>
        <dbReference type="EMBL" id="PNG90829.1"/>
    </source>
</evidence>
<evidence type="ECO:0000256" key="1">
    <source>
        <dbReference type="SAM" id="MobiDB-lite"/>
    </source>
</evidence>
<feature type="domain" description="Putative zinc-finger" evidence="2">
    <location>
        <begin position="20"/>
        <end position="56"/>
    </location>
</feature>